<evidence type="ECO:0000313" key="2">
    <source>
        <dbReference type="EMBL" id="KAH9297017.1"/>
    </source>
</evidence>
<accession>A0AA38CAY6</accession>
<comment type="caution">
    <text evidence="2">The sequence shown here is derived from an EMBL/GenBank/DDBJ whole genome shotgun (WGS) entry which is preliminary data.</text>
</comment>
<dbReference type="EMBL" id="JAHRHJ020000010">
    <property type="protein sequence ID" value="KAH9297017.1"/>
    <property type="molecule type" value="Genomic_DNA"/>
</dbReference>
<evidence type="ECO:0000256" key="1">
    <source>
        <dbReference type="SAM" id="MobiDB-lite"/>
    </source>
</evidence>
<sequence length="63" mass="6694">MSGRDESVMGSEEAMEGSGGKKVIGNNEGCADHFGMLEGHDEEVSCYVLYLPVEIACLARVEG</sequence>
<gene>
    <name evidence="2" type="ORF">KI387_028699</name>
</gene>
<reference evidence="2 3" key="1">
    <citation type="journal article" date="2021" name="Nat. Plants">
        <title>The Taxus genome provides insights into paclitaxel biosynthesis.</title>
        <authorList>
            <person name="Xiong X."/>
            <person name="Gou J."/>
            <person name="Liao Q."/>
            <person name="Li Y."/>
            <person name="Zhou Q."/>
            <person name="Bi G."/>
            <person name="Li C."/>
            <person name="Du R."/>
            <person name="Wang X."/>
            <person name="Sun T."/>
            <person name="Guo L."/>
            <person name="Liang H."/>
            <person name="Lu P."/>
            <person name="Wu Y."/>
            <person name="Zhang Z."/>
            <person name="Ro D.K."/>
            <person name="Shang Y."/>
            <person name="Huang S."/>
            <person name="Yan J."/>
        </authorList>
    </citation>
    <scope>NUCLEOTIDE SEQUENCE [LARGE SCALE GENOMIC DNA]</scope>
    <source>
        <strain evidence="2">Ta-2019</strain>
    </source>
</reference>
<organism evidence="2 3">
    <name type="scientific">Taxus chinensis</name>
    <name type="common">Chinese yew</name>
    <name type="synonym">Taxus wallichiana var. chinensis</name>
    <dbReference type="NCBI Taxonomy" id="29808"/>
    <lineage>
        <taxon>Eukaryota</taxon>
        <taxon>Viridiplantae</taxon>
        <taxon>Streptophyta</taxon>
        <taxon>Embryophyta</taxon>
        <taxon>Tracheophyta</taxon>
        <taxon>Spermatophyta</taxon>
        <taxon>Pinopsida</taxon>
        <taxon>Pinidae</taxon>
        <taxon>Conifers II</taxon>
        <taxon>Cupressales</taxon>
        <taxon>Taxaceae</taxon>
        <taxon>Taxus</taxon>
    </lineage>
</organism>
<dbReference type="AlphaFoldDB" id="A0AA38CAY6"/>
<evidence type="ECO:0000313" key="3">
    <source>
        <dbReference type="Proteomes" id="UP000824469"/>
    </source>
</evidence>
<name>A0AA38CAY6_TAXCH</name>
<feature type="region of interest" description="Disordered" evidence="1">
    <location>
        <begin position="1"/>
        <end position="22"/>
    </location>
</feature>
<keyword evidence="3" id="KW-1185">Reference proteome</keyword>
<dbReference type="Proteomes" id="UP000824469">
    <property type="component" value="Unassembled WGS sequence"/>
</dbReference>
<proteinExistence type="predicted"/>
<protein>
    <submittedName>
        <fullName evidence="2">Uncharacterized protein</fullName>
    </submittedName>
</protein>
<feature type="non-terminal residue" evidence="2">
    <location>
        <position position="63"/>
    </location>
</feature>